<gene>
    <name evidence="2" type="ORF">L210DRAFT_983580</name>
</gene>
<feature type="compositionally biased region" description="Low complexity" evidence="1">
    <location>
        <begin position="28"/>
        <end position="40"/>
    </location>
</feature>
<comment type="caution">
    <text evidence="2">The sequence shown here is derived from an EMBL/GenBank/DDBJ whole genome shotgun (WGS) entry which is preliminary data.</text>
</comment>
<keyword evidence="3" id="KW-1185">Reference proteome</keyword>
<accession>A0AAD4G8M1</accession>
<reference evidence="2" key="2">
    <citation type="journal article" date="2020" name="Nat. Commun.">
        <title>Large-scale genome sequencing of mycorrhizal fungi provides insights into the early evolution of symbiotic traits.</title>
        <authorList>
            <person name="Miyauchi S."/>
            <person name="Kiss E."/>
            <person name="Kuo A."/>
            <person name="Drula E."/>
            <person name="Kohler A."/>
            <person name="Sanchez-Garcia M."/>
            <person name="Morin E."/>
            <person name="Andreopoulos B."/>
            <person name="Barry K.W."/>
            <person name="Bonito G."/>
            <person name="Buee M."/>
            <person name="Carver A."/>
            <person name="Chen C."/>
            <person name="Cichocki N."/>
            <person name="Clum A."/>
            <person name="Culley D."/>
            <person name="Crous P.W."/>
            <person name="Fauchery L."/>
            <person name="Girlanda M."/>
            <person name="Hayes R.D."/>
            <person name="Keri Z."/>
            <person name="LaButti K."/>
            <person name="Lipzen A."/>
            <person name="Lombard V."/>
            <person name="Magnuson J."/>
            <person name="Maillard F."/>
            <person name="Murat C."/>
            <person name="Nolan M."/>
            <person name="Ohm R.A."/>
            <person name="Pangilinan J."/>
            <person name="Pereira M.F."/>
            <person name="Perotto S."/>
            <person name="Peter M."/>
            <person name="Pfister S."/>
            <person name="Riley R."/>
            <person name="Sitrit Y."/>
            <person name="Stielow J.B."/>
            <person name="Szollosi G."/>
            <person name="Zifcakova L."/>
            <person name="Stursova M."/>
            <person name="Spatafora J.W."/>
            <person name="Tedersoo L."/>
            <person name="Vaario L.M."/>
            <person name="Yamada A."/>
            <person name="Yan M."/>
            <person name="Wang P."/>
            <person name="Xu J."/>
            <person name="Bruns T."/>
            <person name="Baldrian P."/>
            <person name="Vilgalys R."/>
            <person name="Dunand C."/>
            <person name="Henrissat B."/>
            <person name="Grigoriev I.V."/>
            <person name="Hibbett D."/>
            <person name="Nagy L.G."/>
            <person name="Martin F.M."/>
        </authorList>
    </citation>
    <scope>NUCLEOTIDE SEQUENCE</scope>
    <source>
        <strain evidence="2">BED1</strain>
    </source>
</reference>
<protein>
    <submittedName>
        <fullName evidence="2">Uncharacterized protein</fullName>
    </submittedName>
</protein>
<proteinExistence type="predicted"/>
<feature type="region of interest" description="Disordered" evidence="1">
    <location>
        <begin position="28"/>
        <end position="51"/>
    </location>
</feature>
<dbReference type="Proteomes" id="UP001194468">
    <property type="component" value="Unassembled WGS sequence"/>
</dbReference>
<evidence type="ECO:0000313" key="3">
    <source>
        <dbReference type="Proteomes" id="UP001194468"/>
    </source>
</evidence>
<dbReference type="EMBL" id="WHUW01000072">
    <property type="protein sequence ID" value="KAF8428509.1"/>
    <property type="molecule type" value="Genomic_DNA"/>
</dbReference>
<evidence type="ECO:0000313" key="2">
    <source>
        <dbReference type="EMBL" id="KAF8428509.1"/>
    </source>
</evidence>
<reference evidence="2" key="1">
    <citation type="submission" date="2019-10" db="EMBL/GenBank/DDBJ databases">
        <authorList>
            <consortium name="DOE Joint Genome Institute"/>
            <person name="Kuo A."/>
            <person name="Miyauchi S."/>
            <person name="Kiss E."/>
            <person name="Drula E."/>
            <person name="Kohler A."/>
            <person name="Sanchez-Garcia M."/>
            <person name="Andreopoulos B."/>
            <person name="Barry K.W."/>
            <person name="Bonito G."/>
            <person name="Buee M."/>
            <person name="Carver A."/>
            <person name="Chen C."/>
            <person name="Cichocki N."/>
            <person name="Clum A."/>
            <person name="Culley D."/>
            <person name="Crous P.W."/>
            <person name="Fauchery L."/>
            <person name="Girlanda M."/>
            <person name="Hayes R."/>
            <person name="Keri Z."/>
            <person name="LaButti K."/>
            <person name="Lipzen A."/>
            <person name="Lombard V."/>
            <person name="Magnuson J."/>
            <person name="Maillard F."/>
            <person name="Morin E."/>
            <person name="Murat C."/>
            <person name="Nolan M."/>
            <person name="Ohm R."/>
            <person name="Pangilinan J."/>
            <person name="Pereira M."/>
            <person name="Perotto S."/>
            <person name="Peter M."/>
            <person name="Riley R."/>
            <person name="Sitrit Y."/>
            <person name="Stielow B."/>
            <person name="Szollosi G."/>
            <person name="Zifcakova L."/>
            <person name="Stursova M."/>
            <person name="Spatafora J.W."/>
            <person name="Tedersoo L."/>
            <person name="Vaario L.-M."/>
            <person name="Yamada A."/>
            <person name="Yan M."/>
            <person name="Wang P."/>
            <person name="Xu J."/>
            <person name="Bruns T."/>
            <person name="Baldrian P."/>
            <person name="Vilgalys R."/>
            <person name="Henrissat B."/>
            <person name="Grigoriev I.V."/>
            <person name="Hibbett D."/>
            <person name="Nagy L.G."/>
            <person name="Martin F.M."/>
        </authorList>
    </citation>
    <scope>NUCLEOTIDE SEQUENCE</scope>
    <source>
        <strain evidence="2">BED1</strain>
    </source>
</reference>
<dbReference type="AlphaFoldDB" id="A0AAD4G8M1"/>
<name>A0AAD4G8M1_BOLED</name>
<organism evidence="2 3">
    <name type="scientific">Boletus edulis BED1</name>
    <dbReference type="NCBI Taxonomy" id="1328754"/>
    <lineage>
        <taxon>Eukaryota</taxon>
        <taxon>Fungi</taxon>
        <taxon>Dikarya</taxon>
        <taxon>Basidiomycota</taxon>
        <taxon>Agaricomycotina</taxon>
        <taxon>Agaricomycetes</taxon>
        <taxon>Agaricomycetidae</taxon>
        <taxon>Boletales</taxon>
        <taxon>Boletineae</taxon>
        <taxon>Boletaceae</taxon>
        <taxon>Boletoideae</taxon>
        <taxon>Boletus</taxon>
    </lineage>
</organism>
<evidence type="ECO:0000256" key="1">
    <source>
        <dbReference type="SAM" id="MobiDB-lite"/>
    </source>
</evidence>
<sequence length="51" mass="5528">MSCEGRGVFGVKLEELYRSGKQDNWKPLPTMPMATSPATTVSACKVSPNRA</sequence>